<proteinExistence type="predicted"/>
<dbReference type="Proteomes" id="UP000644727">
    <property type="component" value="Unassembled WGS sequence"/>
</dbReference>
<dbReference type="InterPro" id="IPR019639">
    <property type="entry name" value="DUF2505"/>
</dbReference>
<evidence type="ECO:0000313" key="1">
    <source>
        <dbReference type="EMBL" id="MBE9402974.1"/>
    </source>
</evidence>
<accession>A0ABR9VXR0</accession>
<dbReference type="RefSeq" id="WP_193864706.1">
    <property type="nucleotide sequence ID" value="NZ_JADEYR010000001.1"/>
</dbReference>
<keyword evidence="2" id="KW-1185">Reference proteome</keyword>
<sequence length="167" mass="17776">MRVHETLTLPLSANEAAAMYADPAYAEIRRDALGANDATSSVDGDPAGAFTVRTELVLPTDRVPEVARRFVGSRLTVHEEQSWSAPAGDGSRTGRNRLEVAGMPAGIEAAVKLIPAGDDSCTLDIDGDLTAKVPLIGGRLEKAALPYISSMLEVEQKAAATYRERRV</sequence>
<name>A0ABR9VXR0_9MICO</name>
<dbReference type="EMBL" id="JADEYR010000001">
    <property type="protein sequence ID" value="MBE9402974.1"/>
    <property type="molecule type" value="Genomic_DNA"/>
</dbReference>
<protein>
    <submittedName>
        <fullName evidence="1">DUF2505 domain-containing protein</fullName>
    </submittedName>
</protein>
<gene>
    <name evidence="1" type="ORF">IOE58_01735</name>
</gene>
<reference evidence="1 2" key="1">
    <citation type="submission" date="2020-10" db="EMBL/GenBank/DDBJ databases">
        <title>Draft genome and description of Brachybacterium epidermidis sp nov.</title>
        <authorList>
            <person name="Boxberger M."/>
            <person name="La Scola B."/>
        </authorList>
    </citation>
    <scope>NUCLEOTIDE SEQUENCE [LARGE SCALE GENOMIC DNA]</scope>
    <source>
        <strain evidence="1 2">Marseille-Q2903</strain>
    </source>
</reference>
<dbReference type="Pfam" id="PF10698">
    <property type="entry name" value="DUF2505"/>
    <property type="match status" value="1"/>
</dbReference>
<evidence type="ECO:0000313" key="2">
    <source>
        <dbReference type="Proteomes" id="UP000644727"/>
    </source>
</evidence>
<comment type="caution">
    <text evidence="1">The sequence shown here is derived from an EMBL/GenBank/DDBJ whole genome shotgun (WGS) entry which is preliminary data.</text>
</comment>
<organism evidence="1 2">
    <name type="scientific">Brachybacterium epidermidis</name>
    <dbReference type="NCBI Taxonomy" id="2781983"/>
    <lineage>
        <taxon>Bacteria</taxon>
        <taxon>Bacillati</taxon>
        <taxon>Actinomycetota</taxon>
        <taxon>Actinomycetes</taxon>
        <taxon>Micrococcales</taxon>
        <taxon>Dermabacteraceae</taxon>
        <taxon>Brachybacterium</taxon>
    </lineage>
</organism>